<sequence>VRHQRTGRGVEVDVSGALAAGVSAVGGPREGDEIVRYGRMGAFAFNLAAIKNHSVGVAATILRRLESCYEPGDVAVGGEAFDRSVLLEVRRMAARTRVEREHALTRVEEAVAALGEDSGLPLPVLRTVVNNAAMTKLNDLSVTPRDLRALLGLSTVEAGVAGHGGRSGAG</sequence>
<evidence type="ECO:0000313" key="1">
    <source>
        <dbReference type="EMBL" id="MFD1051463.1"/>
    </source>
</evidence>
<name>A0ABW3MMU4_9PSEU</name>
<gene>
    <name evidence="1" type="ORF">ACFQ1S_40925</name>
</gene>
<proteinExistence type="predicted"/>
<dbReference type="Proteomes" id="UP001597045">
    <property type="component" value="Unassembled WGS sequence"/>
</dbReference>
<feature type="non-terminal residue" evidence="1">
    <location>
        <position position="1"/>
    </location>
</feature>
<evidence type="ECO:0000313" key="2">
    <source>
        <dbReference type="Proteomes" id="UP001597045"/>
    </source>
</evidence>
<protein>
    <submittedName>
        <fullName evidence="1">Pyridine nucleotide-disulfide oxidoreductase</fullName>
    </submittedName>
</protein>
<organism evidence="1 2">
    <name type="scientific">Kibdelosporangium lantanae</name>
    <dbReference type="NCBI Taxonomy" id="1497396"/>
    <lineage>
        <taxon>Bacteria</taxon>
        <taxon>Bacillati</taxon>
        <taxon>Actinomycetota</taxon>
        <taxon>Actinomycetes</taxon>
        <taxon>Pseudonocardiales</taxon>
        <taxon>Pseudonocardiaceae</taxon>
        <taxon>Kibdelosporangium</taxon>
    </lineage>
</organism>
<keyword evidence="2" id="KW-1185">Reference proteome</keyword>
<accession>A0ABW3MMU4</accession>
<reference evidence="2" key="1">
    <citation type="journal article" date="2019" name="Int. J. Syst. Evol. Microbiol.">
        <title>The Global Catalogue of Microorganisms (GCM) 10K type strain sequencing project: providing services to taxonomists for standard genome sequencing and annotation.</title>
        <authorList>
            <consortium name="The Broad Institute Genomics Platform"/>
            <consortium name="The Broad Institute Genome Sequencing Center for Infectious Disease"/>
            <person name="Wu L."/>
            <person name="Ma J."/>
        </authorList>
    </citation>
    <scope>NUCLEOTIDE SEQUENCE [LARGE SCALE GENOMIC DNA]</scope>
    <source>
        <strain evidence="2">JCM 31486</strain>
    </source>
</reference>
<comment type="caution">
    <text evidence="1">The sequence shown here is derived from an EMBL/GenBank/DDBJ whole genome shotgun (WGS) entry which is preliminary data.</text>
</comment>
<dbReference type="EMBL" id="JBHTIS010003619">
    <property type="protein sequence ID" value="MFD1051463.1"/>
    <property type="molecule type" value="Genomic_DNA"/>
</dbReference>